<dbReference type="STRING" id="1760988.SAMN02949497_4206"/>
<sequence length="104" mass="10879">MNRVVNPPDLAIALNYDGQNAPRVTASGKGDLAAQIIALAEAHGVPLRTDPGLAKVLAEVPLGEEIPRELYLAVAEVIAFAYYLSGKVPEGCRADGEDANPGEI</sequence>
<evidence type="ECO:0000256" key="2">
    <source>
        <dbReference type="ARBA" id="ARBA00021622"/>
    </source>
</evidence>
<name>A0A1Y6D1J1_9GAMM</name>
<keyword evidence="3" id="KW-0653">Protein transport</keyword>
<protein>
    <recommendedName>
        <fullName evidence="2">Flagellar biosynthetic protein FlhB</fullName>
    </recommendedName>
</protein>
<dbReference type="GO" id="GO:0005886">
    <property type="term" value="C:plasma membrane"/>
    <property type="evidence" value="ECO:0007669"/>
    <property type="project" value="TreeGrafter"/>
</dbReference>
<dbReference type="RefSeq" id="WP_085215657.1">
    <property type="nucleotide sequence ID" value="NZ_FXAM01000001.1"/>
</dbReference>
<evidence type="ECO:0000313" key="5">
    <source>
        <dbReference type="EMBL" id="SMF96798.1"/>
    </source>
</evidence>
<evidence type="ECO:0000256" key="1">
    <source>
        <dbReference type="ARBA" id="ARBA00010690"/>
    </source>
</evidence>
<evidence type="ECO:0000256" key="4">
    <source>
        <dbReference type="ARBA" id="ARBA00025078"/>
    </source>
</evidence>
<keyword evidence="6" id="KW-1185">Reference proteome</keyword>
<comment type="similarity">
    <text evidence="1">Belongs to the type III secretion exporter family.</text>
</comment>
<dbReference type="Gene3D" id="3.40.1690.10">
    <property type="entry name" value="secretion proteins EscU"/>
    <property type="match status" value="1"/>
</dbReference>
<dbReference type="SUPFAM" id="SSF160544">
    <property type="entry name" value="EscU C-terminal domain-like"/>
    <property type="match status" value="1"/>
</dbReference>
<accession>A0A1Y6D1J1</accession>
<dbReference type="Proteomes" id="UP000192923">
    <property type="component" value="Unassembled WGS sequence"/>
</dbReference>
<comment type="function">
    <text evidence="4">Required for formation of the rod structure in the basal body of the flagellar apparatus. Together with FliI and FliH, may constitute the export apparatus of flagellin.</text>
</comment>
<dbReference type="InterPro" id="IPR029025">
    <property type="entry name" value="T3SS_substrate_exporter_C"/>
</dbReference>
<keyword evidence="5" id="KW-0966">Cell projection</keyword>
<keyword evidence="5" id="KW-0282">Flagellum</keyword>
<organism evidence="5 6">
    <name type="scientific">Methylomagnum ishizawai</name>
    <dbReference type="NCBI Taxonomy" id="1760988"/>
    <lineage>
        <taxon>Bacteria</taxon>
        <taxon>Pseudomonadati</taxon>
        <taxon>Pseudomonadota</taxon>
        <taxon>Gammaproteobacteria</taxon>
        <taxon>Methylococcales</taxon>
        <taxon>Methylococcaceae</taxon>
        <taxon>Methylomagnum</taxon>
    </lineage>
</organism>
<keyword evidence="3" id="KW-0813">Transport</keyword>
<keyword evidence="3" id="KW-1006">Bacterial flagellum protein export</keyword>
<dbReference type="InterPro" id="IPR006135">
    <property type="entry name" value="T3SS_substrate_exporter"/>
</dbReference>
<reference evidence="5 6" key="1">
    <citation type="submission" date="2016-12" db="EMBL/GenBank/DDBJ databases">
        <authorList>
            <person name="Song W.-J."/>
            <person name="Kurnit D.M."/>
        </authorList>
    </citation>
    <scope>NUCLEOTIDE SEQUENCE [LARGE SCALE GENOMIC DNA]</scope>
    <source>
        <strain evidence="5 6">175</strain>
    </source>
</reference>
<gene>
    <name evidence="5" type="ORF">SAMN02949497_4206</name>
</gene>
<dbReference type="Pfam" id="PF01312">
    <property type="entry name" value="Bac_export_2"/>
    <property type="match status" value="1"/>
</dbReference>
<dbReference type="GO" id="GO:0009306">
    <property type="term" value="P:protein secretion"/>
    <property type="evidence" value="ECO:0007669"/>
    <property type="project" value="InterPro"/>
</dbReference>
<keyword evidence="5" id="KW-0969">Cilium</keyword>
<dbReference type="EMBL" id="FXAM01000001">
    <property type="protein sequence ID" value="SMF96798.1"/>
    <property type="molecule type" value="Genomic_DNA"/>
</dbReference>
<dbReference type="PANTHER" id="PTHR30531:SF12">
    <property type="entry name" value="FLAGELLAR BIOSYNTHETIC PROTEIN FLHB"/>
    <property type="match status" value="1"/>
</dbReference>
<dbReference type="OrthoDB" id="5244399at2"/>
<evidence type="ECO:0000256" key="3">
    <source>
        <dbReference type="ARBA" id="ARBA00023225"/>
    </source>
</evidence>
<dbReference type="AlphaFoldDB" id="A0A1Y6D1J1"/>
<proteinExistence type="inferred from homology"/>
<dbReference type="PANTHER" id="PTHR30531">
    <property type="entry name" value="FLAGELLAR BIOSYNTHETIC PROTEIN FLHB"/>
    <property type="match status" value="1"/>
</dbReference>
<evidence type="ECO:0000313" key="6">
    <source>
        <dbReference type="Proteomes" id="UP000192923"/>
    </source>
</evidence>